<dbReference type="FunCoup" id="D6WT92">
    <property type="interactions" value="17"/>
</dbReference>
<keyword evidence="1" id="KW-0031">Aminopeptidase</keyword>
<dbReference type="InterPro" id="IPR040043">
    <property type="entry name" value="ACTMAP"/>
</dbReference>
<keyword evidence="2" id="KW-0645">Protease</keyword>
<evidence type="ECO:0000256" key="1">
    <source>
        <dbReference type="ARBA" id="ARBA00022438"/>
    </source>
</evidence>
<dbReference type="GO" id="GO:0006508">
    <property type="term" value="P:proteolysis"/>
    <property type="evidence" value="ECO:0007669"/>
    <property type="project" value="UniProtKB-KW"/>
</dbReference>
<dbReference type="InParanoid" id="D6WT92"/>
<sequence length="212" mass="23202">MNFTWAEKYPEVHKMCTLFTLTELSNPLKYSYKSLPAFLQDGPQCGLVALAIYSGNPSTASVQSLLQTAKNEGFTNNGEMFSVQNMATLAQLSLKSTCVQVYSGLLNTKEIKELLLNGANLLVPYDTDKNNSPGLLNGHKAHWAIISGAVETESDFYIIARHGKAVNVAIWKLSDLSQSNAQLNEVGTYQKQPNINFKLPQGGIQGDMGLKL</sequence>
<reference evidence="8 9" key="1">
    <citation type="journal article" date="2008" name="Nature">
        <title>The genome of the model beetle and pest Tribolium castaneum.</title>
        <authorList>
            <consortium name="Tribolium Genome Sequencing Consortium"/>
            <person name="Richards S."/>
            <person name="Gibbs R.A."/>
            <person name="Weinstock G.M."/>
            <person name="Brown S.J."/>
            <person name="Denell R."/>
            <person name="Beeman R.W."/>
            <person name="Gibbs R."/>
            <person name="Beeman R.W."/>
            <person name="Brown S.J."/>
            <person name="Bucher G."/>
            <person name="Friedrich M."/>
            <person name="Grimmelikhuijzen C.J."/>
            <person name="Klingler M."/>
            <person name="Lorenzen M."/>
            <person name="Richards S."/>
            <person name="Roth S."/>
            <person name="Schroder R."/>
            <person name="Tautz D."/>
            <person name="Zdobnov E.M."/>
            <person name="Muzny D."/>
            <person name="Gibbs R.A."/>
            <person name="Weinstock G.M."/>
            <person name="Attaway T."/>
            <person name="Bell S."/>
            <person name="Buhay C.J."/>
            <person name="Chandrabose M.N."/>
            <person name="Chavez D."/>
            <person name="Clerk-Blankenburg K.P."/>
            <person name="Cree A."/>
            <person name="Dao M."/>
            <person name="Davis C."/>
            <person name="Chacko J."/>
            <person name="Dinh H."/>
            <person name="Dugan-Rocha S."/>
            <person name="Fowler G."/>
            <person name="Garner T.T."/>
            <person name="Garnes J."/>
            <person name="Gnirke A."/>
            <person name="Hawes A."/>
            <person name="Hernandez J."/>
            <person name="Hines S."/>
            <person name="Holder M."/>
            <person name="Hume J."/>
            <person name="Jhangiani S.N."/>
            <person name="Joshi V."/>
            <person name="Khan Z.M."/>
            <person name="Jackson L."/>
            <person name="Kovar C."/>
            <person name="Kowis A."/>
            <person name="Lee S."/>
            <person name="Lewis L.R."/>
            <person name="Margolis J."/>
            <person name="Morgan M."/>
            <person name="Nazareth L.V."/>
            <person name="Nguyen N."/>
            <person name="Okwuonu G."/>
            <person name="Parker D."/>
            <person name="Richards S."/>
            <person name="Ruiz S.J."/>
            <person name="Santibanez J."/>
            <person name="Savard J."/>
            <person name="Scherer S.E."/>
            <person name="Schneider B."/>
            <person name="Sodergren E."/>
            <person name="Tautz D."/>
            <person name="Vattahil S."/>
            <person name="Villasana D."/>
            <person name="White C.S."/>
            <person name="Wright R."/>
            <person name="Park Y."/>
            <person name="Beeman R.W."/>
            <person name="Lord J."/>
            <person name="Oppert B."/>
            <person name="Lorenzen M."/>
            <person name="Brown S."/>
            <person name="Wang L."/>
            <person name="Savard J."/>
            <person name="Tautz D."/>
            <person name="Richards S."/>
            <person name="Weinstock G."/>
            <person name="Gibbs R.A."/>
            <person name="Liu Y."/>
            <person name="Worley K."/>
            <person name="Weinstock G."/>
            <person name="Elsik C.G."/>
            <person name="Reese J.T."/>
            <person name="Elhaik E."/>
            <person name="Landan G."/>
            <person name="Graur D."/>
            <person name="Arensburger P."/>
            <person name="Atkinson P."/>
            <person name="Beeman R.W."/>
            <person name="Beidler J."/>
            <person name="Brown S.J."/>
            <person name="Demuth J.P."/>
            <person name="Drury D.W."/>
            <person name="Du Y.Z."/>
            <person name="Fujiwara H."/>
            <person name="Lorenzen M."/>
            <person name="Maselli V."/>
            <person name="Osanai M."/>
            <person name="Park Y."/>
            <person name="Robertson H.M."/>
            <person name="Tu Z."/>
            <person name="Wang J.J."/>
            <person name="Wang S."/>
            <person name="Richards S."/>
            <person name="Song H."/>
            <person name="Zhang L."/>
            <person name="Sodergren E."/>
            <person name="Werner D."/>
            <person name="Stanke M."/>
            <person name="Morgenstern B."/>
            <person name="Solovyev V."/>
            <person name="Kosarev P."/>
            <person name="Brown G."/>
            <person name="Chen H.C."/>
            <person name="Ermolaeva O."/>
            <person name="Hlavina W."/>
            <person name="Kapustin Y."/>
            <person name="Kiryutin B."/>
            <person name="Kitts P."/>
            <person name="Maglott D."/>
            <person name="Pruitt K."/>
            <person name="Sapojnikov V."/>
            <person name="Souvorov A."/>
            <person name="Mackey A.J."/>
            <person name="Waterhouse R.M."/>
            <person name="Wyder S."/>
            <person name="Zdobnov E.M."/>
            <person name="Zdobnov E.M."/>
            <person name="Wyder S."/>
            <person name="Kriventseva E.V."/>
            <person name="Kadowaki T."/>
            <person name="Bork P."/>
            <person name="Aranda M."/>
            <person name="Bao R."/>
            <person name="Beermann A."/>
            <person name="Berns N."/>
            <person name="Bolognesi R."/>
            <person name="Bonneton F."/>
            <person name="Bopp D."/>
            <person name="Brown S.J."/>
            <person name="Bucher G."/>
            <person name="Butts T."/>
            <person name="Chaumot A."/>
            <person name="Denell R.E."/>
            <person name="Ferrier D.E."/>
            <person name="Friedrich M."/>
            <person name="Gordon C.M."/>
            <person name="Jindra M."/>
            <person name="Klingler M."/>
            <person name="Lan Q."/>
            <person name="Lattorff H.M."/>
            <person name="Laudet V."/>
            <person name="von Levetsow C."/>
            <person name="Liu Z."/>
            <person name="Lutz R."/>
            <person name="Lynch J.A."/>
            <person name="da Fonseca R.N."/>
            <person name="Posnien N."/>
            <person name="Reuter R."/>
            <person name="Roth S."/>
            <person name="Savard J."/>
            <person name="Schinko J.B."/>
            <person name="Schmitt C."/>
            <person name="Schoppmeier M."/>
            <person name="Schroder R."/>
            <person name="Shippy T.D."/>
            <person name="Simonnet F."/>
            <person name="Marques-Souza H."/>
            <person name="Tautz D."/>
            <person name="Tomoyasu Y."/>
            <person name="Trauner J."/>
            <person name="Van der Zee M."/>
            <person name="Vervoort M."/>
            <person name="Wittkopp N."/>
            <person name="Wimmer E.A."/>
            <person name="Yang X."/>
            <person name="Jones A.K."/>
            <person name="Sattelle D.B."/>
            <person name="Ebert P.R."/>
            <person name="Nelson D."/>
            <person name="Scott J.G."/>
            <person name="Beeman R.W."/>
            <person name="Muthukrishnan S."/>
            <person name="Kramer K.J."/>
            <person name="Arakane Y."/>
            <person name="Beeman R.W."/>
            <person name="Zhu Q."/>
            <person name="Hogenkamp D."/>
            <person name="Dixit R."/>
            <person name="Oppert B."/>
            <person name="Jiang H."/>
            <person name="Zou Z."/>
            <person name="Marshall J."/>
            <person name="Elpidina E."/>
            <person name="Vinokurov K."/>
            <person name="Oppert C."/>
            <person name="Zou Z."/>
            <person name="Evans J."/>
            <person name="Lu Z."/>
            <person name="Zhao P."/>
            <person name="Sumathipala N."/>
            <person name="Altincicek B."/>
            <person name="Vilcinskas A."/>
            <person name="Williams M."/>
            <person name="Hultmark D."/>
            <person name="Hetru C."/>
            <person name="Jiang H."/>
            <person name="Grimmelikhuijzen C.J."/>
            <person name="Hauser F."/>
            <person name="Cazzamali G."/>
            <person name="Williamson M."/>
            <person name="Park Y."/>
            <person name="Li B."/>
            <person name="Tanaka Y."/>
            <person name="Predel R."/>
            <person name="Neupert S."/>
            <person name="Schachtner J."/>
            <person name="Verleyen P."/>
            <person name="Raible F."/>
            <person name="Bork P."/>
            <person name="Friedrich M."/>
            <person name="Walden K.K."/>
            <person name="Robertson H.M."/>
            <person name="Angeli S."/>
            <person name="Foret S."/>
            <person name="Bucher G."/>
            <person name="Schuetz S."/>
            <person name="Maleszka R."/>
            <person name="Wimmer E.A."/>
            <person name="Beeman R.W."/>
            <person name="Lorenzen M."/>
            <person name="Tomoyasu Y."/>
            <person name="Miller S.C."/>
            <person name="Grossmann D."/>
            <person name="Bucher G."/>
        </authorList>
    </citation>
    <scope>NUCLEOTIDE SEQUENCE [LARGE SCALE GENOMIC DNA]</scope>
    <source>
        <strain evidence="8 9">Georgia GA2</strain>
    </source>
</reference>
<dbReference type="PANTHER" id="PTHR28631">
    <property type="entry name" value="UPF0692 PROTEIN C19ORF54"/>
    <property type="match status" value="1"/>
</dbReference>
<dbReference type="EMBL" id="KQ971354">
    <property type="protein sequence ID" value="EFA07667.1"/>
    <property type="molecule type" value="Genomic_DNA"/>
</dbReference>
<keyword evidence="3" id="KW-0378">Hydrolase</keyword>
<dbReference type="Proteomes" id="UP000007266">
    <property type="component" value="Linkage group 7"/>
</dbReference>
<dbReference type="PANTHER" id="PTHR28631:SF1">
    <property type="entry name" value="ACTIN MATURATION PROTEASE"/>
    <property type="match status" value="1"/>
</dbReference>
<dbReference type="eggNOG" id="KOG3460">
    <property type="taxonomic scope" value="Eukaryota"/>
</dbReference>
<evidence type="ECO:0000256" key="6">
    <source>
        <dbReference type="ARBA" id="ARBA00034908"/>
    </source>
</evidence>
<evidence type="ECO:0000256" key="4">
    <source>
        <dbReference type="ARBA" id="ARBA00034725"/>
    </source>
</evidence>
<dbReference type="GO" id="GO:0004177">
    <property type="term" value="F:aminopeptidase activity"/>
    <property type="evidence" value="ECO:0007669"/>
    <property type="project" value="UniProtKB-KW"/>
</dbReference>
<reference evidence="8 9" key="2">
    <citation type="journal article" date="2010" name="Nucleic Acids Res.">
        <title>BeetleBase in 2010: revisions to provide comprehensive genomic information for Tribolium castaneum.</title>
        <authorList>
            <person name="Kim H.S."/>
            <person name="Murphy T."/>
            <person name="Xia J."/>
            <person name="Caragea D."/>
            <person name="Park Y."/>
            <person name="Beeman R.W."/>
            <person name="Lorenzen M.D."/>
            <person name="Butcher S."/>
            <person name="Manak J.R."/>
            <person name="Brown S.J."/>
        </authorList>
    </citation>
    <scope>GENOME REANNOTATION</scope>
    <source>
        <strain evidence="8 9">Georgia GA2</strain>
    </source>
</reference>
<proteinExistence type="inferred from homology"/>
<keyword evidence="9" id="KW-1185">Reference proteome</keyword>
<dbReference type="STRING" id="7070.D6WT92"/>
<protein>
    <recommendedName>
        <fullName evidence="5">Actin maturation protease</fullName>
    </recommendedName>
    <alternativeName>
        <fullName evidence="6">Actin aminopeptidase ACTMAP</fullName>
    </alternativeName>
</protein>
<evidence type="ECO:0000313" key="9">
    <source>
        <dbReference type="Proteomes" id="UP000007266"/>
    </source>
</evidence>
<dbReference type="OMA" id="QLWDYEQ"/>
<evidence type="ECO:0000256" key="3">
    <source>
        <dbReference type="ARBA" id="ARBA00022801"/>
    </source>
</evidence>
<organism evidence="8 9">
    <name type="scientific">Tribolium castaneum</name>
    <name type="common">Red flour beetle</name>
    <dbReference type="NCBI Taxonomy" id="7070"/>
    <lineage>
        <taxon>Eukaryota</taxon>
        <taxon>Metazoa</taxon>
        <taxon>Ecdysozoa</taxon>
        <taxon>Arthropoda</taxon>
        <taxon>Hexapoda</taxon>
        <taxon>Insecta</taxon>
        <taxon>Pterygota</taxon>
        <taxon>Neoptera</taxon>
        <taxon>Endopterygota</taxon>
        <taxon>Coleoptera</taxon>
        <taxon>Polyphaga</taxon>
        <taxon>Cucujiformia</taxon>
        <taxon>Tenebrionidae</taxon>
        <taxon>Tenebrionidae incertae sedis</taxon>
        <taxon>Tribolium</taxon>
    </lineage>
</organism>
<evidence type="ECO:0000256" key="2">
    <source>
        <dbReference type="ARBA" id="ARBA00022670"/>
    </source>
</evidence>
<name>D6WT92_TRICA</name>
<evidence type="ECO:0000256" key="7">
    <source>
        <dbReference type="ARBA" id="ARBA00049041"/>
    </source>
</evidence>
<dbReference type="AlphaFoldDB" id="D6WT92"/>
<dbReference type="Pfam" id="PF21646">
    <property type="entry name" value="ACTMAP-like_C"/>
    <property type="match status" value="1"/>
</dbReference>
<comment type="similarity">
    <text evidence="4">Belongs to the ACTMAP family.</text>
</comment>
<dbReference type="PhylomeDB" id="D6WT92"/>
<accession>D6WT92</accession>
<evidence type="ECO:0000256" key="5">
    <source>
        <dbReference type="ARBA" id="ARBA00034848"/>
    </source>
</evidence>
<dbReference type="HOGENOM" id="CLU_077492_1_0_1"/>
<evidence type="ECO:0000313" key="8">
    <source>
        <dbReference type="EMBL" id="EFA07667.1"/>
    </source>
</evidence>
<gene>
    <name evidence="8" type="primary">GLEAN_10179-OG20100</name>
    <name evidence="8" type="ORF">TcasGA2_TC030662</name>
</gene>
<comment type="catalytic activity">
    <reaction evidence="7">
        <text>N-terminal N(alpha)-acetyl-L-cysteinyl-L-aspartyl-[protein] + H2O = N-terminal L-aspartyl-[protein] + N-acetyl-L-cysteine</text>
        <dbReference type="Rhea" id="RHEA:74579"/>
        <dbReference type="Rhea" id="RHEA-COMP:12669"/>
        <dbReference type="Rhea" id="RHEA-COMP:18395"/>
        <dbReference type="ChEBI" id="CHEBI:15377"/>
        <dbReference type="ChEBI" id="CHEBI:64720"/>
        <dbReference type="ChEBI" id="CHEBI:78236"/>
        <dbReference type="ChEBI" id="CHEBI:193599"/>
    </reaction>
    <physiologicalReaction direction="left-to-right" evidence="7">
        <dbReference type="Rhea" id="RHEA:74580"/>
    </physiologicalReaction>
</comment>